<protein>
    <submittedName>
        <fullName evidence="2">Uncharacterized protein</fullName>
    </submittedName>
</protein>
<sequence>MQSLESVLDQVQMSLSKKIGSEVGVQGAMPLFKSAQVSEDSSTVDAPPSKPSNVPSKSYLTSWRKLRSKNSGVSAMASLPASKDTSKDNLTVNTIPMTSLPASQPLRRRASQLQYNGSNNYMGALARLCDAVQVL</sequence>
<accession>A0A9W6DTB3</accession>
<dbReference type="AlphaFoldDB" id="A0A9W6DTB3"/>
<dbReference type="EMBL" id="BROQ01001061">
    <property type="protein sequence ID" value="GKZ28173.1"/>
    <property type="molecule type" value="Genomic_DNA"/>
</dbReference>
<evidence type="ECO:0000313" key="3">
    <source>
        <dbReference type="Proteomes" id="UP001143548"/>
    </source>
</evidence>
<dbReference type="Proteomes" id="UP001143548">
    <property type="component" value="Unassembled WGS sequence"/>
</dbReference>
<dbReference type="PANTHER" id="PTHR37327">
    <property type="entry name" value="CHROMOSOME 1, WHOLE GENOME SHOTGUN SEQUENCE"/>
    <property type="match status" value="1"/>
</dbReference>
<proteinExistence type="predicted"/>
<gene>
    <name evidence="2" type="ORF">AbraCBS73388_000728</name>
</gene>
<feature type="non-terminal residue" evidence="2">
    <location>
        <position position="135"/>
    </location>
</feature>
<dbReference type="PANTHER" id="PTHR37327:SF1">
    <property type="entry name" value="MICROTUBULE INTERACTING AND TRANSPORT DOMAIN-CONTAINING PROTEIN"/>
    <property type="match status" value="1"/>
</dbReference>
<organism evidence="2 3">
    <name type="scientific">Aspergillus brasiliensis</name>
    <dbReference type="NCBI Taxonomy" id="319629"/>
    <lineage>
        <taxon>Eukaryota</taxon>
        <taxon>Fungi</taxon>
        <taxon>Dikarya</taxon>
        <taxon>Ascomycota</taxon>
        <taxon>Pezizomycotina</taxon>
        <taxon>Eurotiomycetes</taxon>
        <taxon>Eurotiomycetidae</taxon>
        <taxon>Eurotiales</taxon>
        <taxon>Aspergillaceae</taxon>
        <taxon>Aspergillus</taxon>
        <taxon>Aspergillus subgen. Circumdati</taxon>
    </lineage>
</organism>
<reference evidence="2" key="1">
    <citation type="submission" date="2022-07" db="EMBL/GenBank/DDBJ databases">
        <title>Taxonomy of Aspergillus series Nigri: significant species reduction supported by multi-species coalescent approaches.</title>
        <authorList>
            <person name="Bian C."/>
            <person name="Kusuya Y."/>
            <person name="Sklenar F."/>
            <person name="D'hooge E."/>
            <person name="Yaguchi T."/>
            <person name="Takahashi H."/>
            <person name="Hubka V."/>
        </authorList>
    </citation>
    <scope>NUCLEOTIDE SEQUENCE</scope>
    <source>
        <strain evidence="2">CBS 733.88</strain>
    </source>
</reference>
<feature type="region of interest" description="Disordered" evidence="1">
    <location>
        <begin position="36"/>
        <end position="90"/>
    </location>
</feature>
<evidence type="ECO:0000313" key="2">
    <source>
        <dbReference type="EMBL" id="GKZ28173.1"/>
    </source>
</evidence>
<evidence type="ECO:0000256" key="1">
    <source>
        <dbReference type="SAM" id="MobiDB-lite"/>
    </source>
</evidence>
<comment type="caution">
    <text evidence="2">The sequence shown here is derived from an EMBL/GenBank/DDBJ whole genome shotgun (WGS) entry which is preliminary data.</text>
</comment>
<name>A0A9W6DTB3_9EURO</name>